<keyword evidence="1" id="KW-0813">Transport</keyword>
<keyword evidence="7" id="KW-0472">Membrane</keyword>
<proteinExistence type="predicted"/>
<dbReference type="SUPFAM" id="SSF54862">
    <property type="entry name" value="4Fe-4S ferredoxins"/>
    <property type="match status" value="1"/>
</dbReference>
<evidence type="ECO:0000256" key="3">
    <source>
        <dbReference type="ARBA" id="ARBA00022723"/>
    </source>
</evidence>
<gene>
    <name evidence="9" type="primary">napH</name>
    <name evidence="9" type="ORF">KL86DES1_20052</name>
</gene>
<evidence type="ECO:0000256" key="4">
    <source>
        <dbReference type="ARBA" id="ARBA00022982"/>
    </source>
</evidence>
<evidence type="ECO:0000256" key="7">
    <source>
        <dbReference type="SAM" id="Phobius"/>
    </source>
</evidence>
<feature type="transmembrane region" description="Helical" evidence="7">
    <location>
        <begin position="163"/>
        <end position="186"/>
    </location>
</feature>
<dbReference type="InterPro" id="IPR051684">
    <property type="entry name" value="Electron_Trans/Redox"/>
</dbReference>
<dbReference type="AlphaFoldDB" id="A0A212L229"/>
<evidence type="ECO:0000256" key="5">
    <source>
        <dbReference type="ARBA" id="ARBA00023004"/>
    </source>
</evidence>
<dbReference type="InterPro" id="IPR017900">
    <property type="entry name" value="4Fe4S_Fe_S_CS"/>
</dbReference>
<dbReference type="InterPro" id="IPR017896">
    <property type="entry name" value="4Fe4S_Fe-S-bd"/>
</dbReference>
<dbReference type="EMBL" id="FMJC01000002">
    <property type="protein sequence ID" value="SCM71566.1"/>
    <property type="molecule type" value="Genomic_DNA"/>
</dbReference>
<evidence type="ECO:0000256" key="1">
    <source>
        <dbReference type="ARBA" id="ARBA00022448"/>
    </source>
</evidence>
<dbReference type="PROSITE" id="PS51379">
    <property type="entry name" value="4FE4S_FER_2"/>
    <property type="match status" value="1"/>
</dbReference>
<evidence type="ECO:0000259" key="8">
    <source>
        <dbReference type="PROSITE" id="PS51379"/>
    </source>
</evidence>
<sequence>MKRYTLARRCAQLSVLVVFCMLPWINGAGLGQIRGSLFSLHFFGLPFADPVAALQVAAEGMMTAGALLWGAVCSLILALLLGRVFCSWVCPYGFLSELLYNMAGRRIRAKAVARRDTASTQHAIAFAAKGFILMAGLSLAILLEYPVLNILGMPGELSLVPVLVWQGAGAVFLLSALALPAAALVLEAISGKRLWCRYVCPQSVLLGAAARCLPAKAPGLRIDWTAAQCSCRGEVPCRAACPLQLNPRRLDGPERRDCTVCGECLRACESRGGALGWRVFHRQPKRPEE</sequence>
<name>A0A212L229_9BACT</name>
<feature type="transmembrane region" description="Helical" evidence="7">
    <location>
        <begin position="67"/>
        <end position="100"/>
    </location>
</feature>
<keyword evidence="4" id="KW-0249">Electron transport</keyword>
<keyword evidence="3" id="KW-0479">Metal-binding</keyword>
<reference evidence="9" key="1">
    <citation type="submission" date="2016-08" db="EMBL/GenBank/DDBJ databases">
        <authorList>
            <person name="Seilhamer J.J."/>
        </authorList>
    </citation>
    <scope>NUCLEOTIDE SEQUENCE</scope>
    <source>
        <strain evidence="9">86-1</strain>
    </source>
</reference>
<keyword evidence="7" id="KW-1133">Transmembrane helix</keyword>
<dbReference type="Pfam" id="PF12801">
    <property type="entry name" value="Fer4_5"/>
    <property type="match status" value="2"/>
</dbReference>
<evidence type="ECO:0000256" key="6">
    <source>
        <dbReference type="ARBA" id="ARBA00023014"/>
    </source>
</evidence>
<dbReference type="PROSITE" id="PS00198">
    <property type="entry name" value="4FE4S_FER_1"/>
    <property type="match status" value="1"/>
</dbReference>
<dbReference type="GO" id="GO:0046872">
    <property type="term" value="F:metal ion binding"/>
    <property type="evidence" value="ECO:0007669"/>
    <property type="project" value="UniProtKB-KW"/>
</dbReference>
<protein>
    <submittedName>
        <fullName evidence="9">NapH protein</fullName>
    </submittedName>
</protein>
<dbReference type="RefSeq" id="WP_179979801.1">
    <property type="nucleotide sequence ID" value="NZ_LT608333.1"/>
</dbReference>
<dbReference type="GO" id="GO:0051539">
    <property type="term" value="F:4 iron, 4 sulfur cluster binding"/>
    <property type="evidence" value="ECO:0007669"/>
    <property type="project" value="UniProtKB-KW"/>
</dbReference>
<evidence type="ECO:0000313" key="9">
    <source>
        <dbReference type="EMBL" id="SCM71566.1"/>
    </source>
</evidence>
<keyword evidence="7" id="KW-0812">Transmembrane</keyword>
<keyword evidence="2" id="KW-0004">4Fe-4S</keyword>
<feature type="domain" description="4Fe-4S ferredoxin-type" evidence="8">
    <location>
        <begin position="246"/>
        <end position="280"/>
    </location>
</feature>
<keyword evidence="5" id="KW-0408">Iron</keyword>
<feature type="transmembrane region" description="Helical" evidence="7">
    <location>
        <begin position="123"/>
        <end position="143"/>
    </location>
</feature>
<accession>A0A212L229</accession>
<dbReference type="GO" id="GO:0005886">
    <property type="term" value="C:plasma membrane"/>
    <property type="evidence" value="ECO:0007669"/>
    <property type="project" value="TreeGrafter"/>
</dbReference>
<dbReference type="PANTHER" id="PTHR30176:SF3">
    <property type="entry name" value="FERREDOXIN-TYPE PROTEIN NAPH"/>
    <property type="match status" value="1"/>
</dbReference>
<keyword evidence="6" id="KW-0411">Iron-sulfur</keyword>
<organism evidence="9">
    <name type="scientific">uncultured Desulfovibrio sp</name>
    <dbReference type="NCBI Taxonomy" id="167968"/>
    <lineage>
        <taxon>Bacteria</taxon>
        <taxon>Pseudomonadati</taxon>
        <taxon>Thermodesulfobacteriota</taxon>
        <taxon>Desulfovibrionia</taxon>
        <taxon>Desulfovibrionales</taxon>
        <taxon>Desulfovibrionaceae</taxon>
        <taxon>Desulfovibrio</taxon>
        <taxon>environmental samples</taxon>
    </lineage>
</organism>
<evidence type="ECO:0000256" key="2">
    <source>
        <dbReference type="ARBA" id="ARBA00022485"/>
    </source>
</evidence>
<dbReference type="PANTHER" id="PTHR30176">
    <property type="entry name" value="FERREDOXIN-TYPE PROTEIN NAPH"/>
    <property type="match status" value="1"/>
</dbReference>